<evidence type="ECO:0000256" key="1">
    <source>
        <dbReference type="SAM" id="MobiDB-lite"/>
    </source>
</evidence>
<reference evidence="2" key="1">
    <citation type="journal article" date="2010" name="PLoS Genet.">
        <title>The genome of a pathogenic rhodococcus: cooptive virulence underpinned by key gene acquisitions.</title>
        <authorList>
            <person name="Letek M."/>
            <person name="Gonzalez P."/>
            <person name="Macarthur I."/>
            <person name="Rodriguez H."/>
            <person name="Freeman T.C."/>
            <person name="Valero-Rello A."/>
            <person name="Blanco M."/>
            <person name="Buckley T."/>
            <person name="Cherevach I."/>
            <person name="Fahey R."/>
            <person name="Hapeshi A."/>
            <person name="Holdstock J."/>
            <person name="Leadon D."/>
            <person name="Navas J."/>
            <person name="Ocampo A."/>
            <person name="Quail M.A."/>
            <person name="Sanders M."/>
            <person name="Scortti M.M."/>
            <person name="Prescott J.F."/>
            <person name="Fogarty U."/>
            <person name="Meijer W.G."/>
            <person name="Parkhill J."/>
            <person name="Bentley S.D."/>
            <person name="Vazquez-Boland J.A."/>
        </authorList>
    </citation>
    <scope>NUCLEOTIDE SEQUENCE [LARGE SCALE GENOMIC DNA]</scope>
    <source>
        <strain evidence="2 3">103S</strain>
    </source>
</reference>
<proteinExistence type="predicted"/>
<dbReference type="KEGG" id="req:REQ_41300"/>
<dbReference type="RefSeq" id="WP_013417250.1">
    <property type="nucleotide sequence ID" value="NC_014659.1"/>
</dbReference>
<dbReference type="EMBL" id="FN563149">
    <property type="protein sequence ID" value="CBH50100.1"/>
    <property type="molecule type" value="Genomic_DNA"/>
</dbReference>
<name>A0A3S5YC93_RHOH1</name>
<evidence type="ECO:0000313" key="2">
    <source>
        <dbReference type="EMBL" id="CBH50100.1"/>
    </source>
</evidence>
<sequence length="477" mass="51264">MNVVPGLTPEARRIVERWNPAGIDRWRESGGGARTVHVTTVPGLDATGVRDGLAAHVPVTDRPGDAAAVVFVLDALSVLGRDELSALDVVGAHVERVLFTTPTDAPWALRERDEALLRAHSPRYADARILNGAELHGAVRAALDAPPGVIVERNRRRAALSLVEETCRMITTTAESVRADDIAPLRQRRTRLTSNRGGDRAELSALVRSDVQRARIELVHTVGVRIRELSSLVRSEIDRAVRRELATYPDRFAQLADALTAEVDTVAGHRFDDLVVRAGLTHPPARPPEPSEVSVSAPEPRHRGVEDRMMVIVGASAGVGLGRLAVAPLSMVPALDIATIPVTLTLGGAAAWWLARSRRHLADRAHLRQWAADATTGLRAQLEQRVLARLLETEAAVGQRVLADGRAATAAVDAEIAAVDAEIRRVAAHRSGRLASCERDHGVLMEALAALEGRVLEGRVAVGTTREPNGPVPRPTP</sequence>
<feature type="region of interest" description="Disordered" evidence="1">
    <location>
        <begin position="281"/>
        <end position="300"/>
    </location>
</feature>
<organism evidence="2">
    <name type="scientific">Rhodococcus hoagii (strain 103S)</name>
    <name type="common">Rhodococcus equi</name>
    <dbReference type="NCBI Taxonomy" id="685727"/>
    <lineage>
        <taxon>Bacteria</taxon>
        <taxon>Bacillati</taxon>
        <taxon>Actinomycetota</taxon>
        <taxon>Actinomycetes</taxon>
        <taxon>Mycobacteriales</taxon>
        <taxon>Nocardiaceae</taxon>
        <taxon>Prescottella</taxon>
    </lineage>
</organism>
<evidence type="ECO:0000313" key="3">
    <source>
        <dbReference type="Proteomes" id="UP000006892"/>
    </source>
</evidence>
<protein>
    <submittedName>
        <fullName evidence="2">Uncharacterized protein</fullName>
    </submittedName>
</protein>
<dbReference type="AlphaFoldDB" id="A0A3S5YC93"/>
<accession>A0A3S5YC93</accession>
<dbReference type="Proteomes" id="UP001154400">
    <property type="component" value="Chromosome"/>
</dbReference>
<gene>
    <name evidence="2" type="ordered locus">REQ_41300</name>
</gene>